<accession>A0A381UYC4</accession>
<dbReference type="EMBL" id="UINC01007269">
    <property type="protein sequence ID" value="SVA32377.1"/>
    <property type="molecule type" value="Genomic_DNA"/>
</dbReference>
<dbReference type="Pfam" id="PF00932">
    <property type="entry name" value="LTD"/>
    <property type="match status" value="1"/>
</dbReference>
<protein>
    <recommendedName>
        <fullName evidence="1">LTD domain-containing protein</fullName>
    </recommendedName>
</protein>
<name>A0A381UYC4_9ZZZZ</name>
<proteinExistence type="predicted"/>
<evidence type="ECO:0000259" key="1">
    <source>
        <dbReference type="Pfam" id="PF00932"/>
    </source>
</evidence>
<feature type="non-terminal residue" evidence="2">
    <location>
        <position position="192"/>
    </location>
</feature>
<feature type="domain" description="LTD" evidence="1">
    <location>
        <begin position="30"/>
        <end position="127"/>
    </location>
</feature>
<evidence type="ECO:0000313" key="2">
    <source>
        <dbReference type="EMBL" id="SVA32377.1"/>
    </source>
</evidence>
<dbReference type="SUPFAM" id="SSF74853">
    <property type="entry name" value="Lamin A/C globular tail domain"/>
    <property type="match status" value="1"/>
</dbReference>
<feature type="non-terminal residue" evidence="2">
    <location>
        <position position="1"/>
    </location>
</feature>
<organism evidence="2">
    <name type="scientific">marine metagenome</name>
    <dbReference type="NCBI Taxonomy" id="408172"/>
    <lineage>
        <taxon>unclassified sequences</taxon>
        <taxon>metagenomes</taxon>
        <taxon>ecological metagenomes</taxon>
    </lineage>
</organism>
<dbReference type="InterPro" id="IPR001322">
    <property type="entry name" value="Lamin_tail_dom"/>
</dbReference>
<sequence length="192" mass="21533">VKISRKKSKMVWLFFVWIIIQTGVVFPAISGDIIITEFFFNKSAGNLPEYIELFNNTDSTIDLNGWKVQIDDKQVVIDCCSEVTDSLTSYSDETACTDAGNVWDPFCEGNSFSINSNDYVLILSKNGLLLSKDGEDETTYCSSINYGFPFNICDMPIDNLFWSIGTFFDLSNISGTIKIWDNANTINVIDSV</sequence>
<gene>
    <name evidence="2" type="ORF">METZ01_LOCUS85231</name>
</gene>
<dbReference type="AlphaFoldDB" id="A0A381UYC4"/>
<dbReference type="InterPro" id="IPR036415">
    <property type="entry name" value="Lamin_tail_dom_sf"/>
</dbReference>
<reference evidence="2" key="1">
    <citation type="submission" date="2018-05" db="EMBL/GenBank/DDBJ databases">
        <authorList>
            <person name="Lanie J.A."/>
            <person name="Ng W.-L."/>
            <person name="Kazmierczak K.M."/>
            <person name="Andrzejewski T.M."/>
            <person name="Davidsen T.M."/>
            <person name="Wayne K.J."/>
            <person name="Tettelin H."/>
            <person name="Glass J.I."/>
            <person name="Rusch D."/>
            <person name="Podicherti R."/>
            <person name="Tsui H.-C.T."/>
            <person name="Winkler M.E."/>
        </authorList>
    </citation>
    <scope>NUCLEOTIDE SEQUENCE</scope>
</reference>